<dbReference type="GO" id="GO:0000160">
    <property type="term" value="P:phosphorelay signal transduction system"/>
    <property type="evidence" value="ECO:0007669"/>
    <property type="project" value="InterPro"/>
</dbReference>
<dbReference type="RefSeq" id="WP_160586742.1">
    <property type="nucleotide sequence ID" value="NZ_BMHN01000001.1"/>
</dbReference>
<name>A0A845Q9B9_9HYPH</name>
<evidence type="ECO:0008006" key="3">
    <source>
        <dbReference type="Google" id="ProtNLM"/>
    </source>
</evidence>
<dbReference type="SUPFAM" id="SSF47226">
    <property type="entry name" value="Histidine-containing phosphotransfer domain, HPT domain"/>
    <property type="match status" value="1"/>
</dbReference>
<protein>
    <recommendedName>
        <fullName evidence="3">HPt domain-containing protein</fullName>
    </recommendedName>
</protein>
<organism evidence="1 2">
    <name type="scientific">Pyruvatibacter mobilis</name>
    <dbReference type="NCBI Taxonomy" id="1712261"/>
    <lineage>
        <taxon>Bacteria</taxon>
        <taxon>Pseudomonadati</taxon>
        <taxon>Pseudomonadota</taxon>
        <taxon>Alphaproteobacteria</taxon>
        <taxon>Hyphomicrobiales</taxon>
        <taxon>Parvibaculaceae</taxon>
        <taxon>Pyruvatibacter</taxon>
    </lineage>
</organism>
<dbReference type="AlphaFoldDB" id="A0A845Q9B9"/>
<sequence length="173" mass="18233">MPPDGGSFHEEGMVMVSMTPDAEITLDEEDVQLDDELMAAIAAAEAAVESLAEDYPAQLSQDAGTLADAMTRLRSAAPYTEEHAAASVDAFGVLHDIKGQAGSFGFDIATRLAGPYCEALRGMRQVAPGMIDLLDEATSTLCDIAAAAEREEFGPRVDDLLRRLAECSAPAGK</sequence>
<accession>A0A845Q9B9</accession>
<keyword evidence="2" id="KW-1185">Reference proteome</keyword>
<evidence type="ECO:0000313" key="1">
    <source>
        <dbReference type="EMBL" id="NBG94691.1"/>
    </source>
</evidence>
<comment type="caution">
    <text evidence="1">The sequence shown here is derived from an EMBL/GenBank/DDBJ whole genome shotgun (WGS) entry which is preliminary data.</text>
</comment>
<dbReference type="InterPro" id="IPR036641">
    <property type="entry name" value="HPT_dom_sf"/>
</dbReference>
<dbReference type="Gene3D" id="1.20.120.160">
    <property type="entry name" value="HPT domain"/>
    <property type="match status" value="1"/>
</dbReference>
<dbReference type="OrthoDB" id="9786548at2"/>
<dbReference type="EMBL" id="WXYQ01000001">
    <property type="protein sequence ID" value="NBG94691.1"/>
    <property type="molecule type" value="Genomic_DNA"/>
</dbReference>
<dbReference type="Proteomes" id="UP000470384">
    <property type="component" value="Unassembled WGS sequence"/>
</dbReference>
<dbReference type="GeneID" id="300653679"/>
<evidence type="ECO:0000313" key="2">
    <source>
        <dbReference type="Proteomes" id="UP000470384"/>
    </source>
</evidence>
<gene>
    <name evidence="1" type="ORF">GTQ45_02980</name>
</gene>
<proteinExistence type="predicted"/>
<reference evidence="1 2" key="1">
    <citation type="journal article" date="2016" name="Int. J. Syst. Evol. Microbiol.">
        <title>Pyruvatibacter mobilis gen. nov., sp. nov., a marine bacterium from the culture broth of Picochlorum sp. 122.</title>
        <authorList>
            <person name="Wang G."/>
            <person name="Tang M."/>
            <person name="Wu H."/>
            <person name="Dai S."/>
            <person name="Li T."/>
            <person name="Chen C."/>
            <person name="He H."/>
            <person name="Fan J."/>
            <person name="Xiang W."/>
            <person name="Li X."/>
        </authorList>
    </citation>
    <scope>NUCLEOTIDE SEQUENCE [LARGE SCALE GENOMIC DNA]</scope>
    <source>
        <strain evidence="1 2">GYP-11</strain>
    </source>
</reference>